<evidence type="ECO:0000256" key="2">
    <source>
        <dbReference type="ARBA" id="ARBA00022618"/>
    </source>
</evidence>
<feature type="domain" description="Septin-type G" evidence="9">
    <location>
        <begin position="24"/>
        <end position="297"/>
    </location>
</feature>
<dbReference type="OrthoDB" id="416553at2759"/>
<accession>A0A9W6Z2N5</accession>
<keyword evidence="3 7" id="KW-0547">Nucleotide-binding</keyword>
<dbReference type="GO" id="GO:0000281">
    <property type="term" value="P:mitotic cytokinesis"/>
    <property type="evidence" value="ECO:0007669"/>
    <property type="project" value="UniProtKB-ARBA"/>
</dbReference>
<dbReference type="AlphaFoldDB" id="A0A9W6Z2N5"/>
<dbReference type="CDD" id="cd01850">
    <property type="entry name" value="CDC_Septin"/>
    <property type="match status" value="1"/>
</dbReference>
<dbReference type="GO" id="GO:0032161">
    <property type="term" value="C:cleavage apparatus septin structure"/>
    <property type="evidence" value="ECO:0007669"/>
    <property type="project" value="UniProtKB-ARBA"/>
</dbReference>
<reference evidence="10" key="1">
    <citation type="submission" date="2023-04" db="EMBL/GenBank/DDBJ databases">
        <title>Ambrosiozyma monospora NBRC 1965.</title>
        <authorList>
            <person name="Ichikawa N."/>
            <person name="Sato H."/>
            <person name="Tonouchi N."/>
        </authorList>
    </citation>
    <scope>NUCLEOTIDE SEQUENCE</scope>
    <source>
        <strain evidence="10">NBRC 1965</strain>
    </source>
</reference>
<dbReference type="InterPro" id="IPR016491">
    <property type="entry name" value="Septin"/>
</dbReference>
<gene>
    <name evidence="10" type="ORF">Amon01_000529500</name>
</gene>
<keyword evidence="5 7" id="KW-0342">GTP-binding</keyword>
<name>A0A9W6Z2N5_AMBMO</name>
<evidence type="ECO:0000256" key="3">
    <source>
        <dbReference type="ARBA" id="ARBA00022741"/>
    </source>
</evidence>
<sequence>MSVALEPVGITNLPNQRYKIVSNEGATLNIMLAGESGLGKTTFINTLFQTQLKAHITDSQRFQKPTAKTVQIDIIRAELEEKTFVLNLNIIDTPGFGDNINNRNTWQTIVDFIDEQHQSSLKQETQPNRANKHDLRVHAVLYFIRPTGHTLKPLDIEAMKKIGSRANLIPVIAKADTLTPAEMLEFKKKIRDIIEYQDIRIYSPPIEIDDQAASEHAKQLIESMPFAIIGSEDNVINASGEKVLGRNYPWGVVEVENDLHCDFRKLRSLLLRTNMLDLILSTQELHYETFRTLKMSSTKEKKKSVDGSDDDVAALVDDDDDADKIDERIVNNPKYIEEEKKIKRYFAEQLKAEDERFKQWRSNIQTEKNRLNQDLGNLQKELKQLEEQVKSLKEKKGYK</sequence>
<organism evidence="10 11">
    <name type="scientific">Ambrosiozyma monospora</name>
    <name type="common">Yeast</name>
    <name type="synonym">Endomycopsis monosporus</name>
    <dbReference type="NCBI Taxonomy" id="43982"/>
    <lineage>
        <taxon>Eukaryota</taxon>
        <taxon>Fungi</taxon>
        <taxon>Dikarya</taxon>
        <taxon>Ascomycota</taxon>
        <taxon>Saccharomycotina</taxon>
        <taxon>Pichiomycetes</taxon>
        <taxon>Pichiales</taxon>
        <taxon>Pichiaceae</taxon>
        <taxon>Ambrosiozyma</taxon>
    </lineage>
</organism>
<dbReference type="FunFam" id="3.40.50.300:FF:000162">
    <property type="entry name" value="septin-7 isoform X1"/>
    <property type="match status" value="1"/>
</dbReference>
<protein>
    <submittedName>
        <fullName evidence="10">Unnamed protein product</fullName>
    </submittedName>
</protein>
<comment type="caution">
    <text evidence="10">The sequence shown here is derived from an EMBL/GenBank/DDBJ whole genome shotgun (WGS) entry which is preliminary data.</text>
</comment>
<dbReference type="PROSITE" id="PS51719">
    <property type="entry name" value="G_SEPTIN"/>
    <property type="match status" value="1"/>
</dbReference>
<evidence type="ECO:0000256" key="6">
    <source>
        <dbReference type="ARBA" id="ARBA00023306"/>
    </source>
</evidence>
<evidence type="ECO:0000256" key="7">
    <source>
        <dbReference type="RuleBase" id="RU004560"/>
    </source>
</evidence>
<dbReference type="PIRSF" id="PIRSF006698">
    <property type="entry name" value="Septin"/>
    <property type="match status" value="1"/>
</dbReference>
<dbReference type="GO" id="GO:0005935">
    <property type="term" value="C:cellular bud neck"/>
    <property type="evidence" value="ECO:0007669"/>
    <property type="project" value="UniProtKB-SubCell"/>
</dbReference>
<dbReference type="Pfam" id="PF00735">
    <property type="entry name" value="Septin"/>
    <property type="match status" value="1"/>
</dbReference>
<dbReference type="InterPro" id="IPR027417">
    <property type="entry name" value="P-loop_NTPase"/>
</dbReference>
<keyword evidence="6" id="KW-0131">Cell cycle</keyword>
<evidence type="ECO:0000313" key="11">
    <source>
        <dbReference type="Proteomes" id="UP001165063"/>
    </source>
</evidence>
<evidence type="ECO:0000313" key="10">
    <source>
        <dbReference type="EMBL" id="GMG39382.1"/>
    </source>
</evidence>
<dbReference type="GO" id="GO:0005940">
    <property type="term" value="C:septin ring"/>
    <property type="evidence" value="ECO:0007669"/>
    <property type="project" value="UniProtKB-ARBA"/>
</dbReference>
<evidence type="ECO:0000256" key="1">
    <source>
        <dbReference type="ARBA" id="ARBA00004266"/>
    </source>
</evidence>
<dbReference type="Gene3D" id="3.40.50.300">
    <property type="entry name" value="P-loop containing nucleotide triphosphate hydrolases"/>
    <property type="match status" value="1"/>
</dbReference>
<keyword evidence="11" id="KW-1185">Reference proteome</keyword>
<dbReference type="PANTHER" id="PTHR18884">
    <property type="entry name" value="SEPTIN"/>
    <property type="match status" value="1"/>
</dbReference>
<comment type="similarity">
    <text evidence="7">Belongs to the TRAFAC class TrmE-Era-EngA-EngB-Septin-like GTPase superfamily. Septin GTPase family.</text>
</comment>
<comment type="subcellular location">
    <subcellularLocation>
        <location evidence="1">Bud neck</location>
    </subcellularLocation>
</comment>
<evidence type="ECO:0000256" key="5">
    <source>
        <dbReference type="ARBA" id="ARBA00023134"/>
    </source>
</evidence>
<keyword evidence="2" id="KW-0132">Cell division</keyword>
<dbReference type="GO" id="GO:0031105">
    <property type="term" value="C:septin complex"/>
    <property type="evidence" value="ECO:0007669"/>
    <property type="project" value="UniProtKB-ARBA"/>
</dbReference>
<dbReference type="InterPro" id="IPR030379">
    <property type="entry name" value="G_SEPTIN_dom"/>
</dbReference>
<dbReference type="Proteomes" id="UP001165063">
    <property type="component" value="Unassembled WGS sequence"/>
</dbReference>
<dbReference type="SUPFAM" id="SSF52540">
    <property type="entry name" value="P-loop containing nucleoside triphosphate hydrolases"/>
    <property type="match status" value="1"/>
</dbReference>
<evidence type="ECO:0000256" key="4">
    <source>
        <dbReference type="ARBA" id="ARBA00023054"/>
    </source>
</evidence>
<dbReference type="GO" id="GO:0005525">
    <property type="term" value="F:GTP binding"/>
    <property type="evidence" value="ECO:0007669"/>
    <property type="project" value="UniProtKB-KW"/>
</dbReference>
<evidence type="ECO:0000259" key="9">
    <source>
        <dbReference type="PROSITE" id="PS51719"/>
    </source>
</evidence>
<dbReference type="EMBL" id="BSXU01002873">
    <property type="protein sequence ID" value="GMG39382.1"/>
    <property type="molecule type" value="Genomic_DNA"/>
</dbReference>
<feature type="coiled-coil region" evidence="8">
    <location>
        <begin position="361"/>
        <end position="395"/>
    </location>
</feature>
<keyword evidence="4 8" id="KW-0175">Coiled coil</keyword>
<proteinExistence type="inferred from homology"/>
<evidence type="ECO:0000256" key="8">
    <source>
        <dbReference type="SAM" id="Coils"/>
    </source>
</evidence>